<dbReference type="Proteomes" id="UP000563426">
    <property type="component" value="Unassembled WGS sequence"/>
</dbReference>
<dbReference type="AlphaFoldDB" id="A0A7Y4KJC4"/>
<sequence length="380" mass="41131">MSRRSQLLLLLGVSVLLHVALLVALSRSPSGRVRHPEPPRIIEMEVVTRDARPAPSEPEAEPRPPRSPEREPSTSARKKDEAPARKAERDASTSAQAKDEALAEREPSTRAKDEAPAEAPAPTGSAAPAPLAEAPERTSPPVRDVPLQLEPPGLLGGGLLKGPPSTGRTLRNVPGSEPDPKALAAREAEEARQRVDGWAKDATASARASGATPPYFAKLRQGFAERLVNPPPPDKQVVLGRLKREQLEAIERFGKTGTPFAPKERDVRRETSDRLRAAVEAGRAADMYMVDVTAPILALVAIVEVRQARDGSLLDLQVLEGSGDPKFDTWAVAHLRDALASADAPKADGVGIREDGMRTRWRLEEYLGNPRVRIHLISIY</sequence>
<feature type="compositionally biased region" description="Basic and acidic residues" evidence="1">
    <location>
        <begin position="178"/>
        <end position="191"/>
    </location>
</feature>
<keyword evidence="3" id="KW-1185">Reference proteome</keyword>
<organism evidence="2 3">
    <name type="scientific">Corallococcus exercitus</name>
    <dbReference type="NCBI Taxonomy" id="2316736"/>
    <lineage>
        <taxon>Bacteria</taxon>
        <taxon>Pseudomonadati</taxon>
        <taxon>Myxococcota</taxon>
        <taxon>Myxococcia</taxon>
        <taxon>Myxococcales</taxon>
        <taxon>Cystobacterineae</taxon>
        <taxon>Myxococcaceae</taxon>
        <taxon>Corallococcus</taxon>
    </lineage>
</organism>
<dbReference type="RefSeq" id="WP_171435824.1">
    <property type="nucleotide sequence ID" value="NZ_JABFJV010000085.1"/>
</dbReference>
<gene>
    <name evidence="2" type="ORF">HMI49_16850</name>
</gene>
<proteinExistence type="predicted"/>
<name>A0A7Y4KJC4_9BACT</name>
<evidence type="ECO:0000313" key="2">
    <source>
        <dbReference type="EMBL" id="NOK34870.1"/>
    </source>
</evidence>
<dbReference type="EMBL" id="JABFJV010000085">
    <property type="protein sequence ID" value="NOK34870.1"/>
    <property type="molecule type" value="Genomic_DNA"/>
</dbReference>
<feature type="compositionally biased region" description="Basic and acidic residues" evidence="1">
    <location>
        <begin position="60"/>
        <end position="115"/>
    </location>
</feature>
<evidence type="ECO:0000313" key="3">
    <source>
        <dbReference type="Proteomes" id="UP000563426"/>
    </source>
</evidence>
<accession>A0A7Y4KJC4</accession>
<feature type="compositionally biased region" description="Basic and acidic residues" evidence="1">
    <location>
        <begin position="34"/>
        <end position="52"/>
    </location>
</feature>
<protein>
    <submittedName>
        <fullName evidence="2">Ferrichrome ABC transporter substrate-binding protein</fullName>
    </submittedName>
</protein>
<evidence type="ECO:0000256" key="1">
    <source>
        <dbReference type="SAM" id="MobiDB-lite"/>
    </source>
</evidence>
<feature type="compositionally biased region" description="Low complexity" evidence="1">
    <location>
        <begin position="117"/>
        <end position="133"/>
    </location>
</feature>
<reference evidence="2 3" key="1">
    <citation type="submission" date="2020-05" db="EMBL/GenBank/DDBJ databases">
        <authorList>
            <person name="Whitworth D."/>
        </authorList>
    </citation>
    <scope>NUCLEOTIDE SEQUENCE [LARGE SCALE GENOMIC DNA]</scope>
    <source>
        <strain evidence="2 3">AB043B</strain>
    </source>
</reference>
<comment type="caution">
    <text evidence="2">The sequence shown here is derived from an EMBL/GenBank/DDBJ whole genome shotgun (WGS) entry which is preliminary data.</text>
</comment>
<feature type="region of interest" description="Disordered" evidence="1">
    <location>
        <begin position="29"/>
        <end position="191"/>
    </location>
</feature>